<sequence length="597" mass="60579">MPNLLAHLILAALVWTGAALGSPGRGQDAATGRVPFTLAATRQPDLSLRLRWTIPAGTYLYRDRIAASAPTGQSLPVTTERGETKDDPNFGPTEVYHGAAEATVPGAALASLRSVRVTYQGCAEKGICYPPVTQTLDLAAPAGPEGARSGGGTGSTPSVRDVAGGPAEAARSDDLPSGPASLLTGNLAGVLMGMFGLGVLLAFTPCVLPMVPILSGLLVRSGRGLTPERGFVLSGSYVLAMAGAYASLGLAAAWLGRNLQVALQTPLALGLMASALVGLALSMFGLFDIQAPRWWRDRAAGSAATGGGSVLAAALLGFSSALIVGPCVTPPLAAALLYVAQTGDVLRGALALFALGLGMGAPLVAFGTFGAGVLPRSGPWLVRAKQAFGFVFLALAVSLVARLLPGGMALLLWGVLALGLGWSVAALAGADGRARLGKASGLAVAAYGCALLVGAATGASDPLRPLSGLVPGGAAAPPVQRTATTPGGLDAALREARERGAPVLVEFAADWCSVCKTNERAVLADPEIRERLKAVSVIRADVTHDDAGTRALMQRYDVVGPPTLILIRADGSEVRDARTEGALALGELKRRLARIGA</sequence>
<feature type="transmembrane region" description="Helical" evidence="8">
    <location>
        <begin position="231"/>
        <end position="255"/>
    </location>
</feature>
<dbReference type="InterPro" id="IPR003834">
    <property type="entry name" value="Cyt_c_assmbl_TM_dom"/>
</dbReference>
<name>A0ABU0HEH5_9HYPH</name>
<evidence type="ECO:0000256" key="1">
    <source>
        <dbReference type="ARBA" id="ARBA00004651"/>
    </source>
</evidence>
<feature type="transmembrane region" description="Helical" evidence="8">
    <location>
        <begin position="410"/>
        <end position="430"/>
    </location>
</feature>
<evidence type="ECO:0000256" key="6">
    <source>
        <dbReference type="ARBA" id="ARBA00023136"/>
    </source>
</evidence>
<organism evidence="10 11">
    <name type="scientific">Methylobacterium persicinum</name>
    <dbReference type="NCBI Taxonomy" id="374426"/>
    <lineage>
        <taxon>Bacteria</taxon>
        <taxon>Pseudomonadati</taxon>
        <taxon>Pseudomonadota</taxon>
        <taxon>Alphaproteobacteria</taxon>
        <taxon>Hyphomicrobiales</taxon>
        <taxon>Methylobacteriaceae</taxon>
        <taxon>Methylobacterium</taxon>
    </lineage>
</organism>
<gene>
    <name evidence="10" type="ORF">QO016_000198</name>
</gene>
<proteinExistence type="predicted"/>
<evidence type="ECO:0000256" key="3">
    <source>
        <dbReference type="ARBA" id="ARBA00022692"/>
    </source>
</evidence>
<feature type="transmembrane region" description="Helical" evidence="8">
    <location>
        <begin position="387"/>
        <end position="404"/>
    </location>
</feature>
<evidence type="ECO:0000256" key="8">
    <source>
        <dbReference type="SAM" id="Phobius"/>
    </source>
</evidence>
<accession>A0ABU0HEH5</accession>
<keyword evidence="11" id="KW-1185">Reference proteome</keyword>
<evidence type="ECO:0000256" key="5">
    <source>
        <dbReference type="ARBA" id="ARBA00022989"/>
    </source>
</evidence>
<feature type="transmembrane region" description="Helical" evidence="8">
    <location>
        <begin position="267"/>
        <end position="289"/>
    </location>
</feature>
<protein>
    <submittedName>
        <fullName evidence="10">Thiol:disulfide interchange protein DsbD</fullName>
        <ecNumber evidence="10">1.8.1.8</ecNumber>
    </submittedName>
</protein>
<reference evidence="10 11" key="1">
    <citation type="submission" date="2023-07" db="EMBL/GenBank/DDBJ databases">
        <title>Genomic Encyclopedia of Type Strains, Phase IV (KMG-IV): sequencing the most valuable type-strain genomes for metagenomic binning, comparative biology and taxonomic classification.</title>
        <authorList>
            <person name="Goeker M."/>
        </authorList>
    </citation>
    <scope>NUCLEOTIDE SEQUENCE [LARGE SCALE GENOMIC DNA]</scope>
    <source>
        <strain evidence="10 11">DSM 19562</strain>
    </source>
</reference>
<dbReference type="Gene3D" id="2.60.40.1250">
    <property type="entry name" value="Thiol:disulfide interchange protein DsbD, N-terminal domain"/>
    <property type="match status" value="1"/>
</dbReference>
<evidence type="ECO:0000313" key="11">
    <source>
        <dbReference type="Proteomes" id="UP001236369"/>
    </source>
</evidence>
<dbReference type="Pfam" id="PF11412">
    <property type="entry name" value="DsbD_N"/>
    <property type="match status" value="1"/>
</dbReference>
<evidence type="ECO:0000313" key="10">
    <source>
        <dbReference type="EMBL" id="MDQ0440721.1"/>
    </source>
</evidence>
<keyword evidence="5 8" id="KW-1133">Transmembrane helix</keyword>
<dbReference type="Proteomes" id="UP001236369">
    <property type="component" value="Unassembled WGS sequence"/>
</dbReference>
<dbReference type="PANTHER" id="PTHR32234">
    <property type="entry name" value="THIOL:DISULFIDE INTERCHANGE PROTEIN DSBD"/>
    <property type="match status" value="1"/>
</dbReference>
<dbReference type="PROSITE" id="PS51352">
    <property type="entry name" value="THIOREDOXIN_2"/>
    <property type="match status" value="1"/>
</dbReference>
<dbReference type="InterPro" id="IPR013766">
    <property type="entry name" value="Thioredoxin_domain"/>
</dbReference>
<dbReference type="InterPro" id="IPR036929">
    <property type="entry name" value="DsbDN_sf"/>
</dbReference>
<dbReference type="SUPFAM" id="SSF74863">
    <property type="entry name" value="Thiol:disulfide interchange protein DsbD, N-terminal domain (DsbD-alpha)"/>
    <property type="match status" value="1"/>
</dbReference>
<dbReference type="Pfam" id="PF13899">
    <property type="entry name" value="Thioredoxin_7"/>
    <property type="match status" value="1"/>
</dbReference>
<evidence type="ECO:0000256" key="4">
    <source>
        <dbReference type="ARBA" id="ARBA00022748"/>
    </source>
</evidence>
<keyword evidence="10" id="KW-0560">Oxidoreductase</keyword>
<dbReference type="InterPro" id="IPR036249">
    <property type="entry name" value="Thioredoxin-like_sf"/>
</dbReference>
<comment type="subcellular location">
    <subcellularLocation>
        <location evidence="1">Cell membrane</location>
        <topology evidence="1">Multi-pass membrane protein</topology>
    </subcellularLocation>
</comment>
<feature type="transmembrane region" description="Helical" evidence="8">
    <location>
        <begin position="190"/>
        <end position="219"/>
    </location>
</feature>
<keyword evidence="3 8" id="KW-0812">Transmembrane</keyword>
<dbReference type="PANTHER" id="PTHR32234:SF0">
    <property type="entry name" value="THIOL:DISULFIDE INTERCHANGE PROTEIN DSBD"/>
    <property type="match status" value="1"/>
</dbReference>
<keyword evidence="4" id="KW-0201">Cytochrome c-type biogenesis</keyword>
<dbReference type="EC" id="1.8.1.8" evidence="10"/>
<feature type="domain" description="Thioredoxin" evidence="9">
    <location>
        <begin position="470"/>
        <end position="597"/>
    </location>
</feature>
<dbReference type="CDD" id="cd02953">
    <property type="entry name" value="DsbDgamma"/>
    <property type="match status" value="1"/>
</dbReference>
<evidence type="ECO:0000256" key="7">
    <source>
        <dbReference type="SAM" id="MobiDB-lite"/>
    </source>
</evidence>
<dbReference type="RefSeq" id="WP_012752922.1">
    <property type="nucleotide sequence ID" value="NZ_BPQX01000011.1"/>
</dbReference>
<dbReference type="InterPro" id="IPR035671">
    <property type="entry name" value="DsbD_gamma"/>
</dbReference>
<feature type="transmembrane region" description="Helical" evidence="8">
    <location>
        <begin position="442"/>
        <end position="459"/>
    </location>
</feature>
<keyword evidence="6 8" id="KW-0472">Membrane</keyword>
<feature type="transmembrane region" description="Helical" evidence="8">
    <location>
        <begin position="350"/>
        <end position="375"/>
    </location>
</feature>
<comment type="caution">
    <text evidence="10">The sequence shown here is derived from an EMBL/GenBank/DDBJ whole genome shotgun (WGS) entry which is preliminary data.</text>
</comment>
<dbReference type="GO" id="GO:0047134">
    <property type="term" value="F:protein-disulfide reductase [NAD(P)H] activity"/>
    <property type="evidence" value="ECO:0007669"/>
    <property type="project" value="UniProtKB-EC"/>
</dbReference>
<evidence type="ECO:0000256" key="2">
    <source>
        <dbReference type="ARBA" id="ARBA00022475"/>
    </source>
</evidence>
<dbReference type="EMBL" id="JAUSVV010000001">
    <property type="protein sequence ID" value="MDQ0440721.1"/>
    <property type="molecule type" value="Genomic_DNA"/>
</dbReference>
<feature type="transmembrane region" description="Helical" evidence="8">
    <location>
        <begin position="310"/>
        <end position="338"/>
    </location>
</feature>
<dbReference type="SUPFAM" id="SSF52833">
    <property type="entry name" value="Thioredoxin-like"/>
    <property type="match status" value="1"/>
</dbReference>
<evidence type="ECO:0000259" key="9">
    <source>
        <dbReference type="PROSITE" id="PS51352"/>
    </source>
</evidence>
<feature type="region of interest" description="Disordered" evidence="7">
    <location>
        <begin position="139"/>
        <end position="176"/>
    </location>
</feature>
<dbReference type="Gene3D" id="3.40.30.10">
    <property type="entry name" value="Glutaredoxin"/>
    <property type="match status" value="1"/>
</dbReference>
<dbReference type="Pfam" id="PF02683">
    <property type="entry name" value="DsbD_TM"/>
    <property type="match status" value="1"/>
</dbReference>
<dbReference type="NCBIfam" id="NF001419">
    <property type="entry name" value="PRK00293.1"/>
    <property type="match status" value="1"/>
</dbReference>
<dbReference type="InterPro" id="IPR028250">
    <property type="entry name" value="DsbDN"/>
</dbReference>
<keyword evidence="2" id="KW-1003">Cell membrane</keyword>